<keyword evidence="2" id="KW-0808">Transferase</keyword>
<dbReference type="Pfam" id="PF00583">
    <property type="entry name" value="Acetyltransf_1"/>
    <property type="match status" value="1"/>
</dbReference>
<accession>A0A1M5NRX5</accession>
<organism evidence="2 3">
    <name type="scientific">Cognatiyoonia sediminum</name>
    <dbReference type="NCBI Taxonomy" id="1508389"/>
    <lineage>
        <taxon>Bacteria</taxon>
        <taxon>Pseudomonadati</taxon>
        <taxon>Pseudomonadota</taxon>
        <taxon>Alphaproteobacteria</taxon>
        <taxon>Rhodobacterales</taxon>
        <taxon>Paracoccaceae</taxon>
        <taxon>Cognatiyoonia</taxon>
    </lineage>
</organism>
<protein>
    <submittedName>
        <fullName evidence="2">Putative acetyltransferase</fullName>
    </submittedName>
</protein>
<dbReference type="CDD" id="cd04301">
    <property type="entry name" value="NAT_SF"/>
    <property type="match status" value="1"/>
</dbReference>
<keyword evidence="3" id="KW-1185">Reference proteome</keyword>
<gene>
    <name evidence="2" type="ORF">SAMN05444003_1561</name>
</gene>
<dbReference type="SUPFAM" id="SSF55729">
    <property type="entry name" value="Acyl-CoA N-acyltransferases (Nat)"/>
    <property type="match status" value="1"/>
</dbReference>
<feature type="domain" description="N-acetyltransferase" evidence="1">
    <location>
        <begin position="1"/>
        <end position="135"/>
    </location>
</feature>
<proteinExistence type="predicted"/>
<sequence>MKPGEEDAVERLLLAAFETDAEAWLVRKLRKANAIAGETVLPMGDDIIGYFALSKMVKPKGWLALAPVAIDPEFHRQGFGKRMLGMLTEWAKITSTPVVVLGNPVFYERCEFDRSAAAKLSGPYPIEFTMLVGVDGTPEEELIYPAAFNGV</sequence>
<dbReference type="Proteomes" id="UP000184074">
    <property type="component" value="Unassembled WGS sequence"/>
</dbReference>
<reference evidence="2 3" key="1">
    <citation type="submission" date="2016-11" db="EMBL/GenBank/DDBJ databases">
        <authorList>
            <person name="Jaros S."/>
            <person name="Januszkiewicz K."/>
            <person name="Wedrychowicz H."/>
        </authorList>
    </citation>
    <scope>NUCLEOTIDE SEQUENCE [LARGE SCALE GENOMIC DNA]</scope>
    <source>
        <strain evidence="2 3">DSM 28715</strain>
    </source>
</reference>
<dbReference type="Gene3D" id="3.40.630.30">
    <property type="match status" value="1"/>
</dbReference>
<dbReference type="GO" id="GO:0016747">
    <property type="term" value="F:acyltransferase activity, transferring groups other than amino-acyl groups"/>
    <property type="evidence" value="ECO:0007669"/>
    <property type="project" value="InterPro"/>
</dbReference>
<dbReference type="InterPro" id="IPR016181">
    <property type="entry name" value="Acyl_CoA_acyltransferase"/>
</dbReference>
<evidence type="ECO:0000313" key="3">
    <source>
        <dbReference type="Proteomes" id="UP000184074"/>
    </source>
</evidence>
<dbReference type="STRING" id="1508389.SAMN05444003_1561"/>
<dbReference type="InterPro" id="IPR000182">
    <property type="entry name" value="GNAT_dom"/>
</dbReference>
<evidence type="ECO:0000313" key="2">
    <source>
        <dbReference type="EMBL" id="SHG92195.1"/>
    </source>
</evidence>
<name>A0A1M5NRX5_9RHOB</name>
<evidence type="ECO:0000259" key="1">
    <source>
        <dbReference type="PROSITE" id="PS51186"/>
    </source>
</evidence>
<dbReference type="OrthoDB" id="9797178at2"/>
<dbReference type="EMBL" id="FQXB01000001">
    <property type="protein sequence ID" value="SHG92195.1"/>
    <property type="molecule type" value="Genomic_DNA"/>
</dbReference>
<dbReference type="AlphaFoldDB" id="A0A1M5NRX5"/>
<dbReference type="PROSITE" id="PS51186">
    <property type="entry name" value="GNAT"/>
    <property type="match status" value="1"/>
</dbReference>